<keyword evidence="4 7" id="KW-1133">Transmembrane helix</keyword>
<evidence type="ECO:0000256" key="2">
    <source>
        <dbReference type="ARBA" id="ARBA00010970"/>
    </source>
</evidence>
<dbReference type="GO" id="GO:0016020">
    <property type="term" value="C:membrane"/>
    <property type="evidence" value="ECO:0007669"/>
    <property type="project" value="UniProtKB-SubCell"/>
</dbReference>
<evidence type="ECO:0000256" key="3">
    <source>
        <dbReference type="ARBA" id="ARBA00022692"/>
    </source>
</evidence>
<feature type="transmembrane region" description="Helical" evidence="7">
    <location>
        <begin position="148"/>
        <end position="171"/>
    </location>
</feature>
<keyword evidence="3 7" id="KW-0812">Transmembrane</keyword>
<evidence type="ECO:0000313" key="10">
    <source>
        <dbReference type="WBParaSite" id="GPUH_0001753801-mRNA-1"/>
    </source>
</evidence>
<comment type="similarity">
    <text evidence="2">Belongs to the EI24 family.</text>
</comment>
<keyword evidence="5 7" id="KW-0472">Membrane</keyword>
<keyword evidence="9" id="KW-1185">Reference proteome</keyword>
<dbReference type="Pfam" id="PF07264">
    <property type="entry name" value="EI24"/>
    <property type="match status" value="1"/>
</dbReference>
<feature type="region of interest" description="Disordered" evidence="6">
    <location>
        <begin position="361"/>
        <end position="407"/>
    </location>
</feature>
<name>A0A183E975_9BILA</name>
<feature type="compositionally biased region" description="Basic residues" evidence="6">
    <location>
        <begin position="398"/>
        <end position="407"/>
    </location>
</feature>
<dbReference type="InterPro" id="IPR059112">
    <property type="entry name" value="CysZ/EI24"/>
</dbReference>
<evidence type="ECO:0000256" key="1">
    <source>
        <dbReference type="ARBA" id="ARBA00004141"/>
    </source>
</evidence>
<feature type="transmembrane region" description="Helical" evidence="7">
    <location>
        <begin position="283"/>
        <end position="302"/>
    </location>
</feature>
<comment type="subcellular location">
    <subcellularLocation>
        <location evidence="1">Membrane</location>
        <topology evidence="1">Multi-pass membrane protein</topology>
    </subcellularLocation>
</comment>
<dbReference type="GO" id="GO:0016236">
    <property type="term" value="P:macroautophagy"/>
    <property type="evidence" value="ECO:0007669"/>
    <property type="project" value="TreeGrafter"/>
</dbReference>
<feature type="transmembrane region" description="Helical" evidence="7">
    <location>
        <begin position="119"/>
        <end position="136"/>
    </location>
</feature>
<dbReference type="EMBL" id="UYRT01085283">
    <property type="protein sequence ID" value="VDN29951.1"/>
    <property type="molecule type" value="Genomic_DNA"/>
</dbReference>
<reference evidence="10" key="1">
    <citation type="submission" date="2016-06" db="UniProtKB">
        <authorList>
            <consortium name="WormBaseParasite"/>
        </authorList>
    </citation>
    <scope>IDENTIFICATION</scope>
</reference>
<dbReference type="WBParaSite" id="GPUH_0001753801-mRNA-1">
    <property type="protein sequence ID" value="GPUH_0001753801-mRNA-1"/>
    <property type="gene ID" value="GPUH_0001753801"/>
</dbReference>
<feature type="transmembrane region" description="Helical" evidence="7">
    <location>
        <begin position="218"/>
        <end position="239"/>
    </location>
</feature>
<accession>A0A183E975</accession>
<evidence type="ECO:0000256" key="4">
    <source>
        <dbReference type="ARBA" id="ARBA00022989"/>
    </source>
</evidence>
<dbReference type="GO" id="GO:0005783">
    <property type="term" value="C:endoplasmic reticulum"/>
    <property type="evidence" value="ECO:0007669"/>
    <property type="project" value="TreeGrafter"/>
</dbReference>
<gene>
    <name evidence="8" type="ORF">GPUH_LOCUS17516</name>
</gene>
<dbReference type="PANTHER" id="PTHR21389:SF0">
    <property type="entry name" value="ETOPOSIDE-INDUCED PROTEIN 2.4 HOMOLOG"/>
    <property type="match status" value="1"/>
</dbReference>
<feature type="transmembrane region" description="Helical" evidence="7">
    <location>
        <begin position="192"/>
        <end position="212"/>
    </location>
</feature>
<dbReference type="PANTHER" id="PTHR21389">
    <property type="entry name" value="P53 INDUCED PROTEIN"/>
    <property type="match status" value="1"/>
</dbReference>
<proteinExistence type="inferred from homology"/>
<evidence type="ECO:0000313" key="8">
    <source>
        <dbReference type="EMBL" id="VDN29951.1"/>
    </source>
</evidence>
<sequence>MFLLSLSEHIIHKLDQIPDDERQKLEDRQKELLCPKVTTVLQRRRTASIAKEKRNIELVSKPKALTGYFSCFEFMTLMCSKIHRFEDEAPIRIDAEISPFSSMERIATQLNDSCQSIKTLFYSLTLNMVLVIALHFTMPNQNYPLLRIIHGIISILAFALSRICGTVWFADIASASAKYTGFQMPNISISRMAGDFVTAGLLDFVFLVQSLVVNYMPVPYISSFLAFIHLALLNALFSFEYLWMSLGIGLNARINRIERNWPYFLGYGTTLTVLTSLTDSMMVNALLFGVFFPFAIISSYTLHLTSVINSSILNAFVFQVHPNNYEQSVWPHVHLFHPSVAVTDHLTTSFSSMLKAFKSSSSPASERRGSALRGPRITLRNHHSYSPMRVGAAETRTKHTRSGHSAE</sequence>
<evidence type="ECO:0000256" key="5">
    <source>
        <dbReference type="ARBA" id="ARBA00023136"/>
    </source>
</evidence>
<evidence type="ECO:0000313" key="9">
    <source>
        <dbReference type="Proteomes" id="UP000271098"/>
    </source>
</evidence>
<protein>
    <submittedName>
        <fullName evidence="10">Transmembrane protein</fullName>
    </submittedName>
</protein>
<dbReference type="Proteomes" id="UP000271098">
    <property type="component" value="Unassembled WGS sequence"/>
</dbReference>
<reference evidence="8 9" key="2">
    <citation type="submission" date="2018-11" db="EMBL/GenBank/DDBJ databases">
        <authorList>
            <consortium name="Pathogen Informatics"/>
        </authorList>
    </citation>
    <scope>NUCLEOTIDE SEQUENCE [LARGE SCALE GENOMIC DNA]</scope>
</reference>
<evidence type="ECO:0000256" key="7">
    <source>
        <dbReference type="SAM" id="Phobius"/>
    </source>
</evidence>
<dbReference type="OrthoDB" id="266518at2759"/>
<organism evidence="10">
    <name type="scientific">Gongylonema pulchrum</name>
    <dbReference type="NCBI Taxonomy" id="637853"/>
    <lineage>
        <taxon>Eukaryota</taxon>
        <taxon>Metazoa</taxon>
        <taxon>Ecdysozoa</taxon>
        <taxon>Nematoda</taxon>
        <taxon>Chromadorea</taxon>
        <taxon>Rhabditida</taxon>
        <taxon>Spirurina</taxon>
        <taxon>Spiruromorpha</taxon>
        <taxon>Spiruroidea</taxon>
        <taxon>Gongylonematidae</taxon>
        <taxon>Gongylonema</taxon>
    </lineage>
</organism>
<evidence type="ECO:0000256" key="6">
    <source>
        <dbReference type="SAM" id="MobiDB-lite"/>
    </source>
</evidence>
<dbReference type="AlphaFoldDB" id="A0A183E975"/>